<dbReference type="EMBL" id="JBBWWQ010000020">
    <property type="protein sequence ID" value="KAK8916195.1"/>
    <property type="molecule type" value="Genomic_DNA"/>
</dbReference>
<dbReference type="Gene3D" id="1.20.5.170">
    <property type="match status" value="1"/>
</dbReference>
<feature type="coiled-coil region" evidence="7">
    <location>
        <begin position="428"/>
        <end position="548"/>
    </location>
</feature>
<feature type="coiled-coil region" evidence="7">
    <location>
        <begin position="156"/>
        <end position="257"/>
    </location>
</feature>
<evidence type="ECO:0000256" key="3">
    <source>
        <dbReference type="ARBA" id="ARBA00022618"/>
    </source>
</evidence>
<name>A0AAP0AUZ7_9ASPA</name>
<accession>A0AAP0AUZ7</accession>
<evidence type="ECO:0000313" key="9">
    <source>
        <dbReference type="Proteomes" id="UP001418222"/>
    </source>
</evidence>
<evidence type="ECO:0000256" key="6">
    <source>
        <dbReference type="ARBA" id="ARBA00023306"/>
    </source>
</evidence>
<evidence type="ECO:0000256" key="7">
    <source>
        <dbReference type="SAM" id="Coils"/>
    </source>
</evidence>
<comment type="subcellular location">
    <subcellularLocation>
        <location evidence="1">Nucleus</location>
    </subcellularLocation>
</comment>
<dbReference type="InterPro" id="IPR008672">
    <property type="entry name" value="Mad1"/>
</dbReference>
<dbReference type="GO" id="GO:0051301">
    <property type="term" value="P:cell division"/>
    <property type="evidence" value="ECO:0007669"/>
    <property type="project" value="UniProtKB-KW"/>
</dbReference>
<evidence type="ECO:0000313" key="8">
    <source>
        <dbReference type="EMBL" id="KAK8916195.1"/>
    </source>
</evidence>
<reference evidence="8 9" key="1">
    <citation type="journal article" date="2022" name="Nat. Plants">
        <title>Genomes of leafy and leafless Platanthera orchids illuminate the evolution of mycoheterotrophy.</title>
        <authorList>
            <person name="Li M.H."/>
            <person name="Liu K.W."/>
            <person name="Li Z."/>
            <person name="Lu H.C."/>
            <person name="Ye Q.L."/>
            <person name="Zhang D."/>
            <person name="Wang J.Y."/>
            <person name="Li Y.F."/>
            <person name="Zhong Z.M."/>
            <person name="Liu X."/>
            <person name="Yu X."/>
            <person name="Liu D.K."/>
            <person name="Tu X.D."/>
            <person name="Liu B."/>
            <person name="Hao Y."/>
            <person name="Liao X.Y."/>
            <person name="Jiang Y.T."/>
            <person name="Sun W.H."/>
            <person name="Chen J."/>
            <person name="Chen Y.Q."/>
            <person name="Ai Y."/>
            <person name="Zhai J.W."/>
            <person name="Wu S.S."/>
            <person name="Zhou Z."/>
            <person name="Hsiao Y.Y."/>
            <person name="Wu W.L."/>
            <person name="Chen Y.Y."/>
            <person name="Lin Y.F."/>
            <person name="Hsu J.L."/>
            <person name="Li C.Y."/>
            <person name="Wang Z.W."/>
            <person name="Zhao X."/>
            <person name="Zhong W.Y."/>
            <person name="Ma X.K."/>
            <person name="Ma L."/>
            <person name="Huang J."/>
            <person name="Chen G.Z."/>
            <person name="Huang M.Z."/>
            <person name="Huang L."/>
            <person name="Peng D.H."/>
            <person name="Luo Y.B."/>
            <person name="Zou S.Q."/>
            <person name="Chen S.P."/>
            <person name="Lan S."/>
            <person name="Tsai W.C."/>
            <person name="Van de Peer Y."/>
            <person name="Liu Z.J."/>
        </authorList>
    </citation>
    <scope>NUCLEOTIDE SEQUENCE [LARGE SCALE GENOMIC DNA]</scope>
    <source>
        <strain evidence="8">Lor287</strain>
    </source>
</reference>
<keyword evidence="4" id="KW-0498">Mitosis</keyword>
<dbReference type="Proteomes" id="UP001418222">
    <property type="component" value="Unassembled WGS sequence"/>
</dbReference>
<keyword evidence="6" id="KW-0131">Cell cycle</keyword>
<comment type="caution">
    <text evidence="8">The sequence shown here is derived from an EMBL/GenBank/DDBJ whole genome shotgun (WGS) entry which is preliminary data.</text>
</comment>
<dbReference type="GO" id="GO:0051315">
    <property type="term" value="P:attachment of mitotic spindle microtubules to kinetochore"/>
    <property type="evidence" value="ECO:0007669"/>
    <property type="project" value="TreeGrafter"/>
</dbReference>
<dbReference type="PANTHER" id="PTHR23168:SF0">
    <property type="entry name" value="MITOTIC SPINDLE ASSEMBLY CHECKPOINT PROTEIN MAD1"/>
    <property type="match status" value="1"/>
</dbReference>
<evidence type="ECO:0000256" key="1">
    <source>
        <dbReference type="ARBA" id="ARBA00004123"/>
    </source>
</evidence>
<evidence type="ECO:0000256" key="5">
    <source>
        <dbReference type="ARBA" id="ARBA00023242"/>
    </source>
</evidence>
<organism evidence="8 9">
    <name type="scientific">Platanthera zijinensis</name>
    <dbReference type="NCBI Taxonomy" id="2320716"/>
    <lineage>
        <taxon>Eukaryota</taxon>
        <taxon>Viridiplantae</taxon>
        <taxon>Streptophyta</taxon>
        <taxon>Embryophyta</taxon>
        <taxon>Tracheophyta</taxon>
        <taxon>Spermatophyta</taxon>
        <taxon>Magnoliopsida</taxon>
        <taxon>Liliopsida</taxon>
        <taxon>Asparagales</taxon>
        <taxon>Orchidaceae</taxon>
        <taxon>Orchidoideae</taxon>
        <taxon>Orchideae</taxon>
        <taxon>Orchidinae</taxon>
        <taxon>Platanthera</taxon>
    </lineage>
</organism>
<evidence type="ECO:0000256" key="2">
    <source>
        <dbReference type="ARBA" id="ARBA00008029"/>
    </source>
</evidence>
<comment type="similarity">
    <text evidence="2">Belongs to the MAD1 family.</text>
</comment>
<dbReference type="PANTHER" id="PTHR23168">
    <property type="entry name" value="MITOTIC SPINDLE ASSEMBLY CHECKPOINT PROTEIN MAD1 MITOTIC ARREST DEFICIENT-LIKE PROTEIN 1"/>
    <property type="match status" value="1"/>
</dbReference>
<evidence type="ECO:0000256" key="4">
    <source>
        <dbReference type="ARBA" id="ARBA00022776"/>
    </source>
</evidence>
<proteinExistence type="inferred from homology"/>
<protein>
    <recommendedName>
        <fullName evidence="10">Mitotic spindle assembly checkpoint protein MAD1</fullName>
    </recommendedName>
</protein>
<dbReference type="Gene3D" id="3.30.457.60">
    <property type="match status" value="1"/>
</dbReference>
<dbReference type="GO" id="GO:0005635">
    <property type="term" value="C:nuclear envelope"/>
    <property type="evidence" value="ECO:0007669"/>
    <property type="project" value="TreeGrafter"/>
</dbReference>
<keyword evidence="5" id="KW-0539">Nucleus</keyword>
<keyword evidence="3" id="KW-0132">Cell division</keyword>
<dbReference type="GO" id="GO:0072686">
    <property type="term" value="C:mitotic spindle"/>
    <property type="evidence" value="ECO:0007669"/>
    <property type="project" value="TreeGrafter"/>
</dbReference>
<gene>
    <name evidence="8" type="ORF">KSP39_PZI023258</name>
</gene>
<keyword evidence="9" id="KW-1185">Reference proteome</keyword>
<dbReference type="AlphaFoldDB" id="A0AAP0AUZ7"/>
<dbReference type="GO" id="GO:0000776">
    <property type="term" value="C:kinetochore"/>
    <property type="evidence" value="ECO:0007669"/>
    <property type="project" value="TreeGrafter"/>
</dbReference>
<dbReference type="SUPFAM" id="SSF75704">
    <property type="entry name" value="Mitotic arrest deficient-like 1, Mad1"/>
    <property type="match status" value="1"/>
</dbReference>
<dbReference type="GO" id="GO:0007094">
    <property type="term" value="P:mitotic spindle assembly checkpoint signaling"/>
    <property type="evidence" value="ECO:0007669"/>
    <property type="project" value="InterPro"/>
</dbReference>
<dbReference type="Gene3D" id="6.10.250.90">
    <property type="match status" value="1"/>
</dbReference>
<dbReference type="Pfam" id="PF05557">
    <property type="entry name" value="MAD"/>
    <property type="match status" value="1"/>
</dbReference>
<keyword evidence="7" id="KW-0175">Coiled coil</keyword>
<evidence type="ECO:0008006" key="10">
    <source>
        <dbReference type="Google" id="ProtNLM"/>
    </source>
</evidence>
<sequence>MVALKTAEKLNLEYKSSLEAISNRLTKCQQEHSKCAHHLCSVEQELQASKGREHALQEQLLKETSEHQERFYEQLKRCSELEVQMQKEIEFRRQAELTADAAKEKASAVEKELLIISENSEREKNRLQLSFSHSQDESKLLFSRVNAELDRKRIQADNFAKEAELLRKSLLDLKEQLNECLHEKSQLEYKLLSCDSPLVKANPSENQTLVKHLRDELRKAETELHEARQLKSSHANKEFLTEQLLEEKGRREKVEMELTRFQEVQLHAQRLESELTSWKSLLKQIPDVSCYDDIPKKIAYLQKEIVENMLKVGEGNARLKELQVALEMSNLSKEHTEKECKLAKEKTECTSMEVKRLELMLLSVSGECEKLKKDAVNWSKQKSGLPGSGQTNETDLETLLEQKEHAIRELGRNLCQQRESINRQHDEIKVLNENFRIEAKNVKSLERENERLRSENSLLELKLGHGDYSVENTKVLRMVNTLGINNEAKHTIETLQTELQKAKSKLQAIEELREYSGEVITTGIPEKLSQLKGQIAVLEKREERYKAVFAEKISVFRRACCSLFGYKIVMDDRQRPNGIPVTRFTLQSIYAQNDDEKLEFDYESGIATILVNEYTSQQEIQHQPIPCNCWAPPLSVLRDLFSLPQVSSPPQLFSRPPWLSAVLLVSRPQLSRLLIAHLAASAAHQDAVAASPVRNSPRYSFFSASSPGHHFSSPSRSYSASLHPRPPVLFSRPMFFFSLAAASARLLLYCPWPPVFCPFSSSQQVVSSLSGHVS</sequence>